<feature type="transmembrane region" description="Helical" evidence="6">
    <location>
        <begin position="158"/>
        <end position="178"/>
    </location>
</feature>
<dbReference type="Pfam" id="PF03706">
    <property type="entry name" value="LPG_synthase_TM"/>
    <property type="match status" value="1"/>
</dbReference>
<evidence type="ECO:0000313" key="7">
    <source>
        <dbReference type="EMBL" id="RKS80476.1"/>
    </source>
</evidence>
<reference evidence="7 8" key="1">
    <citation type="submission" date="2018-10" db="EMBL/GenBank/DDBJ databases">
        <title>Genomic Encyclopedia of Archaeal and Bacterial Type Strains, Phase II (KMG-II): from individual species to whole genera.</title>
        <authorList>
            <person name="Goeker M."/>
        </authorList>
    </citation>
    <scope>NUCLEOTIDE SEQUENCE [LARGE SCALE GENOMIC DNA]</scope>
    <source>
        <strain evidence="7 8">RP-AC37</strain>
    </source>
</reference>
<sequence>MLMAADAVGRSATPGVRPRAARLRTPLVRKLAGVAVVAAGVCASVAGLQRVPAFSLLPAVLGLSAFVIGKYVFCPLRWQALSVSEHSTAWFVRAFAEAELLGLCTPGHAGADLWRVRRLERTGRRRACAFGEVAADRLVGSVGIVAFALLSGTTLPRPLLVGAVGGLLAAVAAVAVLLRARPGLRERVPSLPGPRRLAAAVAYSLGYQASVLVMLVGVVAAVGASVDPLQLAGVFAASQLAGVVPGPQGASPKDGALAFGMVALGVPLEAALGAVSLKAALAWVPGLALGSTAFLVSRASVRRARTAVAALPHPALPAIPALPHPTLPSLPALAALPHPSLPAFAPLEGVVPDGVPALGAAAA</sequence>
<feature type="transmembrane region" description="Helical" evidence="6">
    <location>
        <begin position="127"/>
        <end position="152"/>
    </location>
</feature>
<keyword evidence="3 6" id="KW-0812">Transmembrane</keyword>
<dbReference type="InParanoid" id="A0A420XUG2"/>
<evidence type="ECO:0000313" key="8">
    <source>
        <dbReference type="Proteomes" id="UP000281955"/>
    </source>
</evidence>
<evidence type="ECO:0000256" key="2">
    <source>
        <dbReference type="ARBA" id="ARBA00022475"/>
    </source>
</evidence>
<evidence type="ECO:0000256" key="3">
    <source>
        <dbReference type="ARBA" id="ARBA00022692"/>
    </source>
</evidence>
<dbReference type="AlphaFoldDB" id="A0A420XUG2"/>
<comment type="subcellular location">
    <subcellularLocation>
        <location evidence="1">Cell membrane</location>
        <topology evidence="1">Multi-pass membrane protein</topology>
    </subcellularLocation>
</comment>
<keyword evidence="4 6" id="KW-1133">Transmembrane helix</keyword>
<evidence type="ECO:0000256" key="1">
    <source>
        <dbReference type="ARBA" id="ARBA00004651"/>
    </source>
</evidence>
<gene>
    <name evidence="7" type="ORF">CLV35_0911</name>
</gene>
<evidence type="ECO:0000256" key="5">
    <source>
        <dbReference type="ARBA" id="ARBA00023136"/>
    </source>
</evidence>
<evidence type="ECO:0000256" key="6">
    <source>
        <dbReference type="SAM" id="Phobius"/>
    </source>
</evidence>
<name>A0A420XUG2_9ACTN</name>
<keyword evidence="5 6" id="KW-0472">Membrane</keyword>
<comment type="caution">
    <text evidence="7">The sequence shown here is derived from an EMBL/GenBank/DDBJ whole genome shotgun (WGS) entry which is preliminary data.</text>
</comment>
<keyword evidence="2" id="KW-1003">Cell membrane</keyword>
<feature type="transmembrane region" description="Helical" evidence="6">
    <location>
        <begin position="27"/>
        <end position="48"/>
    </location>
</feature>
<organism evidence="7 8">
    <name type="scientific">Motilibacter peucedani</name>
    <dbReference type="NCBI Taxonomy" id="598650"/>
    <lineage>
        <taxon>Bacteria</taxon>
        <taxon>Bacillati</taxon>
        <taxon>Actinomycetota</taxon>
        <taxon>Actinomycetes</taxon>
        <taxon>Motilibacterales</taxon>
        <taxon>Motilibacteraceae</taxon>
        <taxon>Motilibacter</taxon>
    </lineage>
</organism>
<dbReference type="GO" id="GO:0005886">
    <property type="term" value="C:plasma membrane"/>
    <property type="evidence" value="ECO:0007669"/>
    <property type="project" value="UniProtKB-SubCell"/>
</dbReference>
<keyword evidence="8" id="KW-1185">Reference proteome</keyword>
<protein>
    <submittedName>
        <fullName evidence="7">Lysylphosphatidylglycerol synthase-like protein</fullName>
    </submittedName>
</protein>
<feature type="transmembrane region" description="Helical" evidence="6">
    <location>
        <begin position="54"/>
        <end position="73"/>
    </location>
</feature>
<dbReference type="EMBL" id="RBWV01000009">
    <property type="protein sequence ID" value="RKS80476.1"/>
    <property type="molecule type" value="Genomic_DNA"/>
</dbReference>
<dbReference type="Proteomes" id="UP000281955">
    <property type="component" value="Unassembled WGS sequence"/>
</dbReference>
<dbReference type="InterPro" id="IPR022791">
    <property type="entry name" value="L-PG_synthase/AglD"/>
</dbReference>
<proteinExistence type="predicted"/>
<feature type="transmembrane region" description="Helical" evidence="6">
    <location>
        <begin position="280"/>
        <end position="297"/>
    </location>
</feature>
<evidence type="ECO:0000256" key="4">
    <source>
        <dbReference type="ARBA" id="ARBA00022989"/>
    </source>
</evidence>
<accession>A0A420XUG2</accession>
<feature type="transmembrane region" description="Helical" evidence="6">
    <location>
        <begin position="199"/>
        <end position="222"/>
    </location>
</feature>